<feature type="domain" description="Glycosyl transferase family 1" evidence="2">
    <location>
        <begin position="650"/>
        <end position="803"/>
    </location>
</feature>
<feature type="domain" description="Glycosyl transferase family 1" evidence="2">
    <location>
        <begin position="222"/>
        <end position="383"/>
    </location>
</feature>
<feature type="domain" description="Glycosyl transferase family 1" evidence="2">
    <location>
        <begin position="1048"/>
        <end position="1203"/>
    </location>
</feature>
<proteinExistence type="predicted"/>
<evidence type="ECO:0000256" key="1">
    <source>
        <dbReference type="ARBA" id="ARBA00022679"/>
    </source>
</evidence>
<reference evidence="3 4" key="1">
    <citation type="submission" date="2018-01" db="EMBL/GenBank/DDBJ databases">
        <title>Draft genome sequences of six Vibrio diazotrophicus strains isolated from deep-sea sediments of the Baltic Sea.</title>
        <authorList>
            <person name="Castillo D."/>
            <person name="Vandieken V."/>
            <person name="Chiang O."/>
            <person name="Middelboe M."/>
        </authorList>
    </citation>
    <scope>NUCLEOTIDE SEQUENCE [LARGE SCALE GENOMIC DNA]</scope>
    <source>
        <strain evidence="3 4">65.10M</strain>
    </source>
</reference>
<dbReference type="Pfam" id="PF00534">
    <property type="entry name" value="Glycos_transf_1"/>
    <property type="match status" value="3"/>
</dbReference>
<name>A0ABX4WAI8_VIBDI</name>
<organism evidence="3 4">
    <name type="scientific">Vibrio diazotrophicus</name>
    <dbReference type="NCBI Taxonomy" id="685"/>
    <lineage>
        <taxon>Bacteria</taxon>
        <taxon>Pseudomonadati</taxon>
        <taxon>Pseudomonadota</taxon>
        <taxon>Gammaproteobacteria</taxon>
        <taxon>Vibrionales</taxon>
        <taxon>Vibrionaceae</taxon>
        <taxon>Vibrio</taxon>
    </lineage>
</organism>
<gene>
    <name evidence="3" type="ORF">C1O25_09645</name>
</gene>
<dbReference type="PANTHER" id="PTHR46401">
    <property type="entry name" value="GLYCOSYLTRANSFERASE WBBK-RELATED"/>
    <property type="match status" value="1"/>
</dbReference>
<keyword evidence="4" id="KW-1185">Reference proteome</keyword>
<evidence type="ECO:0000259" key="2">
    <source>
        <dbReference type="Pfam" id="PF00534"/>
    </source>
</evidence>
<dbReference type="Proteomes" id="UP000236547">
    <property type="component" value="Unassembled WGS sequence"/>
</dbReference>
<protein>
    <submittedName>
        <fullName evidence="3">Glycosyltransferase family 1 protein</fullName>
    </submittedName>
</protein>
<dbReference type="EMBL" id="POSM01000011">
    <property type="protein sequence ID" value="PNI00924.1"/>
    <property type="molecule type" value="Genomic_DNA"/>
</dbReference>
<dbReference type="InterPro" id="IPR001296">
    <property type="entry name" value="Glyco_trans_1"/>
</dbReference>
<comment type="caution">
    <text evidence="3">The sequence shown here is derived from an EMBL/GenBank/DDBJ whole genome shotgun (WGS) entry which is preliminary data.</text>
</comment>
<dbReference type="SUPFAM" id="SSF53756">
    <property type="entry name" value="UDP-Glycosyltransferase/glycogen phosphorylase"/>
    <property type="match status" value="3"/>
</dbReference>
<evidence type="ECO:0000313" key="4">
    <source>
        <dbReference type="Proteomes" id="UP000236547"/>
    </source>
</evidence>
<dbReference type="CDD" id="cd03809">
    <property type="entry name" value="GT4_MtfB-like"/>
    <property type="match status" value="3"/>
</dbReference>
<dbReference type="Gene3D" id="3.40.50.2000">
    <property type="entry name" value="Glycogen Phosphorylase B"/>
    <property type="match status" value="4"/>
</dbReference>
<keyword evidence="1" id="KW-0808">Transferase</keyword>
<dbReference type="PANTHER" id="PTHR46401:SF2">
    <property type="entry name" value="GLYCOSYLTRANSFERASE WBBK-RELATED"/>
    <property type="match status" value="1"/>
</dbReference>
<dbReference type="RefSeq" id="WP_102968387.1">
    <property type="nucleotide sequence ID" value="NZ_POSM01000011.1"/>
</dbReference>
<evidence type="ECO:0000313" key="3">
    <source>
        <dbReference type="EMBL" id="PNI00924.1"/>
    </source>
</evidence>
<accession>A0ABX4WAI8</accession>
<sequence>MRIVIDMQGAQSESRFRGIGCYTMAFAQAVVRNCGEHEVILAVSGLFPETIEPIRAAFDKLLPQNNIRVWYTPGPVLERHTGNDDTRKIAELIREDFIEKLQPDVVHVTSLFEGYIDDAVTSTRNLGQKTIISVTTYDLIPLLNPQQYLDPHPIYKTYYHRKIEELKKADVLLAISEYAKTEIIDSGLVSESKVFNVSTAIDDSFEKCTYSKDEKRSLNSKFNIKGEFILYTGGADERKNLPRLIEAYALLSEQLRKEHQLVFAGRMPSGDIDRFKAIAKSHGLKSEDILFTGYIEQEELIALYNLCKLYVFPSWHEGFGLPALEAMLCGAPVIGANTTSLPEVIGFEDALFDPMNVSQINQKMKLALTDSDYRKSLCENASNQVGKFSWDITAKKAIEAWESLYKSNKLSTENAVSAECYSLIEKITPYINPKDENRIREISSHLAHNEGVGVQRQLLLDISELYHRDAATGVQRVVRNYLYHLLNCPPKDFEVLPVYAKQDQGYYYAFDYVEKLLGHQVSKLENTPIRIQRGDVFFGLDMQHHVQLAHVSTYEQLRQSGVVIKFLVHDLLPIQLSELFKDNDAKELHEKWLRMIAQQDEAICVSKATADAFEEWITTYSARTKANFQISWVHNGADINESQFIPETSEETKVLGKLKSRPTFLCVSTIEPRKGQEQILDAFELLWQEEQFDFNLVFVGQQGWNVDKLASRLSNHSENGHRLFWLQGINDSYLNRVYQASTCLLAASINEGFGLSLIEAASHKIPVIARDIPVFREVAGDAAFYFKGETGEELAISIESWFQSLNKGEVPNSSNMKWSTWQESSEKLKVQLVENNCPQKQLLVDVSELVKRDAKTGIQRVVREILKHWLSNPPSGYQVVPVYATTDALGYRYAHNFLNQFLQLHQTREIEDTFVDVWQGDMFVGLDLQHAVLSTQFELLKDWRNRGVKIWFVIYDLLPVLLPQYFPPESEQYHQEWLELVSEFDGVACISESVAGEYQEWLDKQGETQRLRPIKIKSFPLGVDQKSSLNTKGIPDDGNVVLDAISSSNSFLMVGTIEPRKGHVQVLDAFEHLWAEGGEQTLVIVGKKGWMVDPLMKRLENHSQLRKRLFIISNCSDEYLEKIYEKSKCLIAASYGEGFGLPLIEAAKHNLPIIARDIPVFREVAGSNAQFFKGDTGQELLHAIYDWLEDYHNRNHVSSRNIKWVTWEESSFILISILN</sequence>